<keyword evidence="11 14" id="KW-1133">Transmembrane helix</keyword>
<evidence type="ECO:0000259" key="15">
    <source>
        <dbReference type="PROSITE" id="PS50109"/>
    </source>
</evidence>
<evidence type="ECO:0000259" key="16">
    <source>
        <dbReference type="PROSITE" id="PS50885"/>
    </source>
</evidence>
<evidence type="ECO:0000313" key="18">
    <source>
        <dbReference type="Proteomes" id="UP000481947"/>
    </source>
</evidence>
<dbReference type="InterPro" id="IPR005467">
    <property type="entry name" value="His_kinase_dom"/>
</dbReference>
<dbReference type="InterPro" id="IPR036890">
    <property type="entry name" value="HATPase_C_sf"/>
</dbReference>
<reference evidence="17 18" key="1">
    <citation type="submission" date="2019-09" db="EMBL/GenBank/DDBJ databases">
        <title>Identification of Malikia spinosa a prominent benzene-, toluene-, and ethylbenzene-degrading bacterium: enrichment, isolation and whole genome sequencing.</title>
        <authorList>
            <person name="Tancsics A."/>
            <person name="Revesz F."/>
            <person name="Kriszt B."/>
        </authorList>
    </citation>
    <scope>NUCLEOTIDE SEQUENCE [LARGE SCALE GENOMIC DNA]</scope>
    <source>
        <strain evidence="17 18">AB6</strain>
    </source>
</reference>
<dbReference type="InterPro" id="IPR048590">
    <property type="entry name" value="CusS-like_sensor"/>
</dbReference>
<feature type="transmembrane region" description="Helical" evidence="14">
    <location>
        <begin position="12"/>
        <end position="34"/>
    </location>
</feature>
<evidence type="ECO:0000256" key="13">
    <source>
        <dbReference type="ARBA" id="ARBA00023136"/>
    </source>
</evidence>
<dbReference type="SUPFAM" id="SSF47384">
    <property type="entry name" value="Homodimeric domain of signal transducing histidine kinase"/>
    <property type="match status" value="1"/>
</dbReference>
<dbReference type="PROSITE" id="PS50109">
    <property type="entry name" value="HIS_KIN"/>
    <property type="match status" value="1"/>
</dbReference>
<dbReference type="InterPro" id="IPR003661">
    <property type="entry name" value="HisK_dim/P_dom"/>
</dbReference>
<proteinExistence type="predicted"/>
<feature type="domain" description="Histidine kinase" evidence="15">
    <location>
        <begin position="246"/>
        <end position="462"/>
    </location>
</feature>
<dbReference type="Pfam" id="PF00672">
    <property type="entry name" value="HAMP"/>
    <property type="match status" value="1"/>
</dbReference>
<feature type="domain" description="HAMP" evidence="16">
    <location>
        <begin position="185"/>
        <end position="238"/>
    </location>
</feature>
<dbReference type="SMART" id="SM00388">
    <property type="entry name" value="HisKA"/>
    <property type="match status" value="1"/>
</dbReference>
<dbReference type="GO" id="GO:0000155">
    <property type="term" value="F:phosphorelay sensor kinase activity"/>
    <property type="evidence" value="ECO:0007669"/>
    <property type="project" value="InterPro"/>
</dbReference>
<evidence type="ECO:0000256" key="11">
    <source>
        <dbReference type="ARBA" id="ARBA00022989"/>
    </source>
</evidence>
<comment type="catalytic activity">
    <reaction evidence="1 14">
        <text>ATP + protein L-histidine = ADP + protein N-phospho-L-histidine.</text>
        <dbReference type="EC" id="2.7.13.3"/>
    </reaction>
</comment>
<protein>
    <recommendedName>
        <fullName evidence="14">Sensor protein</fullName>
        <ecNumber evidence="14">2.7.13.3</ecNumber>
    </recommendedName>
</protein>
<keyword evidence="3 14" id="KW-1003">Cell membrane</keyword>
<dbReference type="PRINTS" id="PR00344">
    <property type="entry name" value="BCTRLSENSOR"/>
</dbReference>
<dbReference type="InterPro" id="IPR050428">
    <property type="entry name" value="TCS_sensor_his_kinase"/>
</dbReference>
<evidence type="ECO:0000256" key="6">
    <source>
        <dbReference type="ARBA" id="ARBA00022679"/>
    </source>
</evidence>
<evidence type="ECO:0000256" key="1">
    <source>
        <dbReference type="ARBA" id="ARBA00000085"/>
    </source>
</evidence>
<keyword evidence="13 14" id="KW-0472">Membrane</keyword>
<sequence>MMARVPLTVRLTSFYVLASTVLLLGMAAFISTAISRHFAQLDRETLNDKIQLVQGIAGDATSPENLRRRLRDALQNHPGLYVRVDQENGQILYETKDFQFPAMLLRQSLGESENGMINWNNEHSKYQGVVARLNSPTLSIRNTRIITAIDTAHHAHFVSDLIQSLWLYVLVGAGISGLLGWWAARAGLMPLRRMKATVQLVTAHRLDQRMDVKAIPVELAELANSLNEMLQRLQNDFERLSDFSSDLAHELRTPLNNLLTQTEVILSRARGLETYRDTLVSNGEELQRLSRMVSDMLLLAKAENGLLKLPNPDHIDLAHEVHALFDFYDALSEEKKIKLILNGQAKITGDKLMLRRAISNLLSNALRHAYPCSDVVVQLEQPITGGVRISVTNQGDPIPMEILPRLFDRFFRADKARVHLDTDGAGLGLSITQAIAQAHGGRVHATSGGGSNQFFIDLPASPA</sequence>
<dbReference type="NCBIfam" id="TIGR01386">
    <property type="entry name" value="cztS_silS_copS"/>
    <property type="match status" value="1"/>
</dbReference>
<dbReference type="Pfam" id="PF00512">
    <property type="entry name" value="HisKA"/>
    <property type="match status" value="1"/>
</dbReference>
<keyword evidence="8 14" id="KW-0547">Nucleotide-binding</keyword>
<keyword evidence="12 14" id="KW-0902">Two-component regulatory system</keyword>
<keyword evidence="7 14" id="KW-0812">Transmembrane</keyword>
<dbReference type="EC" id="2.7.13.3" evidence="14"/>
<dbReference type="Proteomes" id="UP000481947">
    <property type="component" value="Unassembled WGS sequence"/>
</dbReference>
<dbReference type="GO" id="GO:0005524">
    <property type="term" value="F:ATP binding"/>
    <property type="evidence" value="ECO:0007669"/>
    <property type="project" value="UniProtKB-KW"/>
</dbReference>
<evidence type="ECO:0000256" key="8">
    <source>
        <dbReference type="ARBA" id="ARBA00022741"/>
    </source>
</evidence>
<dbReference type="PANTHER" id="PTHR45436">
    <property type="entry name" value="SENSOR HISTIDINE KINASE YKOH"/>
    <property type="match status" value="1"/>
</dbReference>
<dbReference type="InterPro" id="IPR003594">
    <property type="entry name" value="HATPase_dom"/>
</dbReference>
<dbReference type="RefSeq" id="WP_161124480.1">
    <property type="nucleotide sequence ID" value="NZ_VYSB01000003.1"/>
</dbReference>
<evidence type="ECO:0000256" key="5">
    <source>
        <dbReference type="ARBA" id="ARBA00022553"/>
    </source>
</evidence>
<evidence type="ECO:0000256" key="3">
    <source>
        <dbReference type="ARBA" id="ARBA00022475"/>
    </source>
</evidence>
<evidence type="ECO:0000313" key="17">
    <source>
        <dbReference type="EMBL" id="MYZ51427.1"/>
    </source>
</evidence>
<dbReference type="Gene3D" id="1.10.287.130">
    <property type="match status" value="1"/>
</dbReference>
<dbReference type="SMART" id="SM00387">
    <property type="entry name" value="HATPase_c"/>
    <property type="match status" value="1"/>
</dbReference>
<dbReference type="AlphaFoldDB" id="A0A7C9IXK7"/>
<comment type="subcellular location">
    <subcellularLocation>
        <location evidence="2">Cell inner membrane</location>
        <topology evidence="2">Multi-pass membrane protein</topology>
    </subcellularLocation>
</comment>
<organism evidence="17 18">
    <name type="scientific">Malikia spinosa</name>
    <dbReference type="NCBI Taxonomy" id="86180"/>
    <lineage>
        <taxon>Bacteria</taxon>
        <taxon>Pseudomonadati</taxon>
        <taxon>Pseudomonadota</taxon>
        <taxon>Betaproteobacteria</taxon>
        <taxon>Burkholderiales</taxon>
        <taxon>Comamonadaceae</taxon>
        <taxon>Malikia</taxon>
    </lineage>
</organism>
<dbReference type="Gene3D" id="3.30.565.10">
    <property type="entry name" value="Histidine kinase-like ATPase, C-terminal domain"/>
    <property type="match status" value="1"/>
</dbReference>
<dbReference type="GO" id="GO:0005886">
    <property type="term" value="C:plasma membrane"/>
    <property type="evidence" value="ECO:0007669"/>
    <property type="project" value="UniProtKB-SubCell"/>
</dbReference>
<evidence type="ECO:0000256" key="12">
    <source>
        <dbReference type="ARBA" id="ARBA00023012"/>
    </source>
</evidence>
<keyword evidence="4 14" id="KW-0997">Cell inner membrane</keyword>
<comment type="caution">
    <text evidence="17">The sequence shown here is derived from an EMBL/GenBank/DDBJ whole genome shotgun (WGS) entry which is preliminary data.</text>
</comment>
<dbReference type="CDD" id="cd06225">
    <property type="entry name" value="HAMP"/>
    <property type="match status" value="1"/>
</dbReference>
<evidence type="ECO:0000256" key="2">
    <source>
        <dbReference type="ARBA" id="ARBA00004429"/>
    </source>
</evidence>
<keyword evidence="5" id="KW-0597">Phosphoprotein</keyword>
<dbReference type="Gene3D" id="6.10.340.10">
    <property type="match status" value="1"/>
</dbReference>
<dbReference type="PROSITE" id="PS50885">
    <property type="entry name" value="HAMP"/>
    <property type="match status" value="1"/>
</dbReference>
<dbReference type="SUPFAM" id="SSF55874">
    <property type="entry name" value="ATPase domain of HSP90 chaperone/DNA topoisomerase II/histidine kinase"/>
    <property type="match status" value="1"/>
</dbReference>
<name>A0A7C9IXK7_9BURK</name>
<keyword evidence="10 14" id="KW-0067">ATP-binding</keyword>
<keyword evidence="6 14" id="KW-0808">Transferase</keyword>
<evidence type="ECO:0000256" key="10">
    <source>
        <dbReference type="ARBA" id="ARBA00022840"/>
    </source>
</evidence>
<dbReference type="CDD" id="cd00082">
    <property type="entry name" value="HisKA"/>
    <property type="match status" value="1"/>
</dbReference>
<dbReference type="Pfam" id="PF21085">
    <property type="entry name" value="CusS"/>
    <property type="match status" value="1"/>
</dbReference>
<accession>A0A7C9IXK7</accession>
<evidence type="ECO:0000256" key="9">
    <source>
        <dbReference type="ARBA" id="ARBA00022777"/>
    </source>
</evidence>
<dbReference type="CDD" id="cd00075">
    <property type="entry name" value="HATPase"/>
    <property type="match status" value="1"/>
</dbReference>
<dbReference type="InterPro" id="IPR004358">
    <property type="entry name" value="Sig_transdc_His_kin-like_C"/>
</dbReference>
<keyword evidence="9 14" id="KW-0418">Kinase</keyword>
<dbReference type="Pfam" id="PF02518">
    <property type="entry name" value="HATPase_c"/>
    <property type="match status" value="1"/>
</dbReference>
<dbReference type="InterPro" id="IPR006290">
    <property type="entry name" value="CztS_silS_copS"/>
</dbReference>
<dbReference type="InterPro" id="IPR003660">
    <property type="entry name" value="HAMP_dom"/>
</dbReference>
<feature type="transmembrane region" description="Helical" evidence="14">
    <location>
        <begin position="165"/>
        <end position="184"/>
    </location>
</feature>
<evidence type="ECO:0000256" key="4">
    <source>
        <dbReference type="ARBA" id="ARBA00022519"/>
    </source>
</evidence>
<comment type="function">
    <text evidence="14">Member of a two-component regulatory system.</text>
</comment>
<evidence type="ECO:0000256" key="14">
    <source>
        <dbReference type="RuleBase" id="RU364088"/>
    </source>
</evidence>
<dbReference type="SMART" id="SM00304">
    <property type="entry name" value="HAMP"/>
    <property type="match status" value="1"/>
</dbReference>
<evidence type="ECO:0000256" key="7">
    <source>
        <dbReference type="ARBA" id="ARBA00022692"/>
    </source>
</evidence>
<dbReference type="EMBL" id="VYSB01000003">
    <property type="protein sequence ID" value="MYZ51427.1"/>
    <property type="molecule type" value="Genomic_DNA"/>
</dbReference>
<gene>
    <name evidence="17" type="ORF">F5985_04575</name>
</gene>
<dbReference type="InterPro" id="IPR036097">
    <property type="entry name" value="HisK_dim/P_sf"/>
</dbReference>
<dbReference type="PANTHER" id="PTHR45436:SF15">
    <property type="entry name" value="SENSOR HISTIDINE KINASE CUSS"/>
    <property type="match status" value="1"/>
</dbReference>